<accession>A0A8H4UT39</accession>
<dbReference type="SUPFAM" id="SSF51735">
    <property type="entry name" value="NAD(P)-binding Rossmann-fold domains"/>
    <property type="match status" value="1"/>
</dbReference>
<organism evidence="5 6">
    <name type="scientific">Fusarium zealandicum</name>
    <dbReference type="NCBI Taxonomy" id="1053134"/>
    <lineage>
        <taxon>Eukaryota</taxon>
        <taxon>Fungi</taxon>
        <taxon>Dikarya</taxon>
        <taxon>Ascomycota</taxon>
        <taxon>Pezizomycotina</taxon>
        <taxon>Sordariomycetes</taxon>
        <taxon>Hypocreomycetidae</taxon>
        <taxon>Hypocreales</taxon>
        <taxon>Nectriaceae</taxon>
        <taxon>Fusarium</taxon>
        <taxon>Fusarium staphyleae species complex</taxon>
    </lineage>
</organism>
<evidence type="ECO:0000256" key="1">
    <source>
        <dbReference type="ARBA" id="ARBA00005725"/>
    </source>
</evidence>
<dbReference type="GO" id="GO:0016491">
    <property type="term" value="F:oxidoreductase activity"/>
    <property type="evidence" value="ECO:0007669"/>
    <property type="project" value="UniProtKB-KW"/>
</dbReference>
<evidence type="ECO:0000256" key="2">
    <source>
        <dbReference type="ARBA" id="ARBA00022857"/>
    </source>
</evidence>
<keyword evidence="3" id="KW-0560">Oxidoreductase</keyword>
<evidence type="ECO:0000259" key="4">
    <source>
        <dbReference type="Pfam" id="PF05368"/>
    </source>
</evidence>
<evidence type="ECO:0000313" key="6">
    <source>
        <dbReference type="Proteomes" id="UP000635477"/>
    </source>
</evidence>
<gene>
    <name evidence="5" type="ORF">FZEAL_1679</name>
</gene>
<proteinExistence type="inferred from homology"/>
<dbReference type="Gene3D" id="3.40.50.720">
    <property type="entry name" value="NAD(P)-binding Rossmann-like Domain"/>
    <property type="match status" value="1"/>
</dbReference>
<dbReference type="InterPro" id="IPR051609">
    <property type="entry name" value="NmrA/Isoflavone_reductase-like"/>
</dbReference>
<sequence>MVKIALAGGSGDVAQEILEALVARSKHEVIILSRQDAPTAKLAPGVTWVKTDYANVEHLAKELKGVETVLSFIISSNTTTQRTLIDAAVKAGVKRFAPSEWASSHFEHMPWYTFKCDARNYLAELNKDKKVIEYSLFHPGLFTNYMTFPINSSKHIKYFETPFNFHKRHAILAEGAKDSIISLTTVQDVAKIIALAIEYEGEWPLVSGIRGSDITLGQLIALGEKIRGKPFDVEKLNPEDLKAGVVKTDYRLDITHGAFPPEEREAIGESLLAGFLLGLKTEAFKVSDEWNRLLPDYKFSQPEQFLTEAWAAIDAGAKIINADY</sequence>
<name>A0A8H4UT39_9HYPO</name>
<reference evidence="5" key="2">
    <citation type="submission" date="2020-05" db="EMBL/GenBank/DDBJ databases">
        <authorList>
            <person name="Kim H.-S."/>
            <person name="Proctor R.H."/>
            <person name="Brown D.W."/>
        </authorList>
    </citation>
    <scope>NUCLEOTIDE SEQUENCE</scope>
    <source>
        <strain evidence="5">NRRL 22465</strain>
    </source>
</reference>
<comment type="caution">
    <text evidence="5">The sequence shown here is derived from an EMBL/GenBank/DDBJ whole genome shotgun (WGS) entry which is preliminary data.</text>
</comment>
<protein>
    <recommendedName>
        <fullName evidence="4">NmrA-like domain-containing protein</fullName>
    </recommendedName>
</protein>
<dbReference type="InterPro" id="IPR008030">
    <property type="entry name" value="NmrA-like"/>
</dbReference>
<comment type="similarity">
    <text evidence="1">Belongs to the NmrA-type oxidoreductase family. Isoflavone reductase subfamily.</text>
</comment>
<dbReference type="Proteomes" id="UP000635477">
    <property type="component" value="Unassembled WGS sequence"/>
</dbReference>
<feature type="domain" description="NmrA-like" evidence="4">
    <location>
        <begin position="3"/>
        <end position="265"/>
    </location>
</feature>
<dbReference type="Gene3D" id="3.90.25.10">
    <property type="entry name" value="UDP-galactose 4-epimerase, domain 1"/>
    <property type="match status" value="1"/>
</dbReference>
<evidence type="ECO:0000313" key="5">
    <source>
        <dbReference type="EMBL" id="KAF4982778.1"/>
    </source>
</evidence>
<keyword evidence="2" id="KW-0521">NADP</keyword>
<dbReference type="PANTHER" id="PTHR47706:SF4">
    <property type="entry name" value="NMRA-LIKE DOMAIN-CONTAINING PROTEIN"/>
    <property type="match status" value="1"/>
</dbReference>
<dbReference type="InterPro" id="IPR036291">
    <property type="entry name" value="NAD(P)-bd_dom_sf"/>
</dbReference>
<dbReference type="EMBL" id="JABEYC010000098">
    <property type="protein sequence ID" value="KAF4982778.1"/>
    <property type="molecule type" value="Genomic_DNA"/>
</dbReference>
<dbReference type="Pfam" id="PF05368">
    <property type="entry name" value="NmrA"/>
    <property type="match status" value="1"/>
</dbReference>
<keyword evidence="6" id="KW-1185">Reference proteome</keyword>
<evidence type="ECO:0000256" key="3">
    <source>
        <dbReference type="ARBA" id="ARBA00023002"/>
    </source>
</evidence>
<dbReference type="OrthoDB" id="10000533at2759"/>
<reference evidence="5" key="1">
    <citation type="journal article" date="2020" name="BMC Genomics">
        <title>Correction to: Identification and distribution of gene clusters required for synthesis of sphingolipid metabolism inhibitors in diverse species of the filamentous fungus Fusarium.</title>
        <authorList>
            <person name="Kim H.S."/>
            <person name="Lohmar J.M."/>
            <person name="Busman M."/>
            <person name="Brown D.W."/>
            <person name="Naumann T.A."/>
            <person name="Divon H.H."/>
            <person name="Lysoe E."/>
            <person name="Uhlig S."/>
            <person name="Proctor R.H."/>
        </authorList>
    </citation>
    <scope>NUCLEOTIDE SEQUENCE</scope>
    <source>
        <strain evidence="5">NRRL 22465</strain>
    </source>
</reference>
<dbReference type="PANTHER" id="PTHR47706">
    <property type="entry name" value="NMRA-LIKE FAMILY PROTEIN"/>
    <property type="match status" value="1"/>
</dbReference>
<dbReference type="AlphaFoldDB" id="A0A8H4UT39"/>